<dbReference type="OrthoDB" id="288942at2759"/>
<organism evidence="1 2">
    <name type="scientific">Neohortaea acidophila</name>
    <dbReference type="NCBI Taxonomy" id="245834"/>
    <lineage>
        <taxon>Eukaryota</taxon>
        <taxon>Fungi</taxon>
        <taxon>Dikarya</taxon>
        <taxon>Ascomycota</taxon>
        <taxon>Pezizomycotina</taxon>
        <taxon>Dothideomycetes</taxon>
        <taxon>Dothideomycetidae</taxon>
        <taxon>Mycosphaerellales</taxon>
        <taxon>Teratosphaeriaceae</taxon>
        <taxon>Neohortaea</taxon>
    </lineage>
</organism>
<evidence type="ECO:0000313" key="2">
    <source>
        <dbReference type="Proteomes" id="UP000799767"/>
    </source>
</evidence>
<accession>A0A6A6PJM6</accession>
<keyword evidence="2" id="KW-1185">Reference proteome</keyword>
<reference evidence="1" key="1">
    <citation type="journal article" date="2020" name="Stud. Mycol.">
        <title>101 Dothideomycetes genomes: a test case for predicting lifestyles and emergence of pathogens.</title>
        <authorList>
            <person name="Haridas S."/>
            <person name="Albert R."/>
            <person name="Binder M."/>
            <person name="Bloem J."/>
            <person name="Labutti K."/>
            <person name="Salamov A."/>
            <person name="Andreopoulos B."/>
            <person name="Baker S."/>
            <person name="Barry K."/>
            <person name="Bills G."/>
            <person name="Bluhm B."/>
            <person name="Cannon C."/>
            <person name="Castanera R."/>
            <person name="Culley D."/>
            <person name="Daum C."/>
            <person name="Ezra D."/>
            <person name="Gonzalez J."/>
            <person name="Henrissat B."/>
            <person name="Kuo A."/>
            <person name="Liang C."/>
            <person name="Lipzen A."/>
            <person name="Lutzoni F."/>
            <person name="Magnuson J."/>
            <person name="Mondo S."/>
            <person name="Nolan M."/>
            <person name="Ohm R."/>
            <person name="Pangilinan J."/>
            <person name="Park H.-J."/>
            <person name="Ramirez L."/>
            <person name="Alfaro M."/>
            <person name="Sun H."/>
            <person name="Tritt A."/>
            <person name="Yoshinaga Y."/>
            <person name="Zwiers L.-H."/>
            <person name="Turgeon B."/>
            <person name="Goodwin S."/>
            <person name="Spatafora J."/>
            <person name="Crous P."/>
            <person name="Grigoriev I."/>
        </authorList>
    </citation>
    <scope>NUCLEOTIDE SEQUENCE</scope>
    <source>
        <strain evidence="1">CBS 113389</strain>
    </source>
</reference>
<proteinExistence type="predicted"/>
<gene>
    <name evidence="1" type="ORF">BDY17DRAFT_34099</name>
</gene>
<dbReference type="AlphaFoldDB" id="A0A6A6PJM6"/>
<name>A0A6A6PJM6_9PEZI</name>
<dbReference type="GeneID" id="54478987"/>
<evidence type="ECO:0000313" key="1">
    <source>
        <dbReference type="EMBL" id="KAF2480202.1"/>
    </source>
</evidence>
<dbReference type="RefSeq" id="XP_033586772.1">
    <property type="nucleotide sequence ID" value="XM_033737985.1"/>
</dbReference>
<sequence>MAPPARTGRHAGRQVTIDDIESSDTFATCNSQLSSPLFSQLPREIRESIWALATAPFEDEERPYHEQQYCYRPGHTHRLKTHVSLLLTCRRIWLEANRLPMLQAEHCFYYHRSAPDARTRAWMDALTPLNRKNCGSLHLFAQMLAIEPLTAAPGAVRDYFLSTPRHEADFQPRMLKVTIRHTDWWFWENDAALVLKDPWVQALLDSPDLRSTHILRLELETLDYKVPQLLPIVERLKGLESRQFETHRIDGQPASTTFVLQPHTTTDCWSGPSNLDWKRYEPYAQRPTLNYHAITLTWKLHFPHFPNAHVSTLRLAPRLHPGPDPIPPEKLPRIYFRPPRTKPAPYPRPRRRKKAGDFSQLRFLNSGLWVRIKSVAKAGQEHDTRRAMFCAAMHVPRERTLLRFVDWDQ</sequence>
<dbReference type="EMBL" id="MU001640">
    <property type="protein sequence ID" value="KAF2480202.1"/>
    <property type="molecule type" value="Genomic_DNA"/>
</dbReference>
<protein>
    <submittedName>
        <fullName evidence="1">Uncharacterized protein</fullName>
    </submittedName>
</protein>
<dbReference type="Proteomes" id="UP000799767">
    <property type="component" value="Unassembled WGS sequence"/>
</dbReference>